<organism evidence="1 2">
    <name type="scientific">Azospirillum doebereinerae</name>
    <dbReference type="NCBI Taxonomy" id="92933"/>
    <lineage>
        <taxon>Bacteria</taxon>
        <taxon>Pseudomonadati</taxon>
        <taxon>Pseudomonadota</taxon>
        <taxon>Alphaproteobacteria</taxon>
        <taxon>Rhodospirillales</taxon>
        <taxon>Azospirillaceae</taxon>
        <taxon>Azospirillum</taxon>
    </lineage>
</organism>
<accession>A0A3S0UXW4</accession>
<sequence>MDGLIGEALAAGAGITHGDASRPAAAYPSSAEVERFRQKVAATLRELPEDMTVAELRDALEG</sequence>
<dbReference type="EMBL" id="RZIJ01000042">
    <property type="protein sequence ID" value="RUQ62000.1"/>
    <property type="molecule type" value="Genomic_DNA"/>
</dbReference>
<dbReference type="AlphaFoldDB" id="A0A3S0UXW4"/>
<gene>
    <name evidence="1" type="ORF">EJ913_29410</name>
</gene>
<dbReference type="Proteomes" id="UP000280346">
    <property type="component" value="Unassembled WGS sequence"/>
</dbReference>
<dbReference type="OrthoDB" id="7307156at2"/>
<reference evidence="1 2" key="1">
    <citation type="submission" date="2018-12" db="EMBL/GenBank/DDBJ databases">
        <authorList>
            <person name="Yang Y."/>
        </authorList>
    </citation>
    <scope>NUCLEOTIDE SEQUENCE [LARGE SCALE GENOMIC DNA]</scope>
    <source>
        <strain evidence="1 2">GSF71</strain>
    </source>
</reference>
<proteinExistence type="predicted"/>
<protein>
    <submittedName>
        <fullName evidence="1">Uncharacterized protein</fullName>
    </submittedName>
</protein>
<name>A0A3S0UXW4_9PROT</name>
<dbReference type="RefSeq" id="WP_127004687.1">
    <property type="nucleotide sequence ID" value="NZ_JBNPXW010000029.1"/>
</dbReference>
<keyword evidence="2" id="KW-1185">Reference proteome</keyword>
<comment type="caution">
    <text evidence="1">The sequence shown here is derived from an EMBL/GenBank/DDBJ whole genome shotgun (WGS) entry which is preliminary data.</text>
</comment>
<evidence type="ECO:0000313" key="1">
    <source>
        <dbReference type="EMBL" id="RUQ62000.1"/>
    </source>
</evidence>
<evidence type="ECO:0000313" key="2">
    <source>
        <dbReference type="Proteomes" id="UP000280346"/>
    </source>
</evidence>